<accession>A0AA96WIJ7</accession>
<gene>
    <name evidence="2" type="ORF">HJG54_03475</name>
</gene>
<dbReference type="PANTHER" id="PTHR46623">
    <property type="entry name" value="CARBOXYMETHYLENEBUTENOLIDASE-RELATED"/>
    <property type="match status" value="1"/>
</dbReference>
<dbReference type="GO" id="GO:0016787">
    <property type="term" value="F:hydrolase activity"/>
    <property type="evidence" value="ECO:0007669"/>
    <property type="project" value="InterPro"/>
</dbReference>
<dbReference type="InterPro" id="IPR002925">
    <property type="entry name" value="Dienelactn_hydro"/>
</dbReference>
<dbReference type="RefSeq" id="WP_316433385.1">
    <property type="nucleotide sequence ID" value="NZ_CP053586.1"/>
</dbReference>
<dbReference type="InterPro" id="IPR051049">
    <property type="entry name" value="Dienelactone_hydrolase-like"/>
</dbReference>
<reference evidence="2" key="1">
    <citation type="submission" date="2020-05" db="EMBL/GenBank/DDBJ databases">
        <authorList>
            <person name="Zhu T."/>
            <person name="Keshari N."/>
            <person name="Lu X."/>
        </authorList>
    </citation>
    <scope>NUCLEOTIDE SEQUENCE</scope>
    <source>
        <strain evidence="2">NK1-12</strain>
    </source>
</reference>
<dbReference type="PANTHER" id="PTHR46623:SF6">
    <property type="entry name" value="ALPHA_BETA-HYDROLASES SUPERFAMILY PROTEIN"/>
    <property type="match status" value="1"/>
</dbReference>
<dbReference type="Gene3D" id="3.40.50.1820">
    <property type="entry name" value="alpha/beta hydrolase"/>
    <property type="match status" value="1"/>
</dbReference>
<evidence type="ECO:0000313" key="2">
    <source>
        <dbReference type="EMBL" id="WNZ22016.1"/>
    </source>
</evidence>
<protein>
    <submittedName>
        <fullName evidence="2">Prolyl oligopeptidase family serine peptidase</fullName>
    </submittedName>
</protein>
<dbReference type="SUPFAM" id="SSF53474">
    <property type="entry name" value="alpha/beta-Hydrolases"/>
    <property type="match status" value="1"/>
</dbReference>
<dbReference type="InterPro" id="IPR029058">
    <property type="entry name" value="AB_hydrolase_fold"/>
</dbReference>
<dbReference type="EMBL" id="CP053586">
    <property type="protein sequence ID" value="WNZ22016.1"/>
    <property type="molecule type" value="Genomic_DNA"/>
</dbReference>
<name>A0AA96WIJ7_9CYAN</name>
<sequence length="221" mass="23763">MGQEILDIGYLALPENPNGLGVIVIQEWWGLVPHIKSVADRFAAAGFVTLAPDLYKGKITTSPDEAGRMLMALNIEQAAKDLESAIDCVLKHPDVKQKKLGVVGFCMGGQLALLAGTVSDHVGAIVDFYGIHPKVRPDFSKLSAPVLGFFGEQDPSVPPAAVYQLEADIQQAGGTIEVRMYGNAGHAFFNDSRPEAYNPEAAADAWQRTLAFLQQQLTAQS</sequence>
<proteinExistence type="predicted"/>
<organism evidence="2">
    <name type="scientific">Leptolyngbya sp. NK1-12</name>
    <dbReference type="NCBI Taxonomy" id="2547451"/>
    <lineage>
        <taxon>Bacteria</taxon>
        <taxon>Bacillati</taxon>
        <taxon>Cyanobacteriota</taxon>
        <taxon>Cyanophyceae</taxon>
        <taxon>Leptolyngbyales</taxon>
        <taxon>Leptolyngbyaceae</taxon>
        <taxon>Leptolyngbya group</taxon>
        <taxon>Leptolyngbya</taxon>
    </lineage>
</organism>
<evidence type="ECO:0000259" key="1">
    <source>
        <dbReference type="Pfam" id="PF01738"/>
    </source>
</evidence>
<feature type="domain" description="Dienelactone hydrolase" evidence="1">
    <location>
        <begin position="9"/>
        <end position="216"/>
    </location>
</feature>
<dbReference type="Pfam" id="PF01738">
    <property type="entry name" value="DLH"/>
    <property type="match status" value="1"/>
</dbReference>
<dbReference type="AlphaFoldDB" id="A0AA96WIJ7"/>